<dbReference type="GO" id="GO:0005975">
    <property type="term" value="P:carbohydrate metabolic process"/>
    <property type="evidence" value="ECO:0007669"/>
    <property type="project" value="UniProtKB-ARBA"/>
</dbReference>
<dbReference type="Proteomes" id="UP000199116">
    <property type="component" value="Unassembled WGS sequence"/>
</dbReference>
<dbReference type="RefSeq" id="WP_093304029.1">
    <property type="nucleotide sequence ID" value="NZ_FOOH01000008.1"/>
</dbReference>
<dbReference type="Gene3D" id="2.60.40.10">
    <property type="entry name" value="Immunoglobulins"/>
    <property type="match status" value="3"/>
</dbReference>
<dbReference type="Pfam" id="PF13573">
    <property type="entry name" value="SprB"/>
    <property type="match status" value="6"/>
</dbReference>
<keyword evidence="1" id="KW-0732">Signal</keyword>
<evidence type="ECO:0000256" key="1">
    <source>
        <dbReference type="ARBA" id="ARBA00022729"/>
    </source>
</evidence>
<dbReference type="PANTHER" id="PTHR24273:SF32">
    <property type="entry name" value="HYALIN"/>
    <property type="match status" value="1"/>
</dbReference>
<dbReference type="NCBIfam" id="TIGR04183">
    <property type="entry name" value="Por_Secre_tail"/>
    <property type="match status" value="1"/>
</dbReference>
<dbReference type="Gene3D" id="2.60.120.200">
    <property type="match status" value="1"/>
</dbReference>
<proteinExistence type="predicted"/>
<dbReference type="SUPFAM" id="SSF49899">
    <property type="entry name" value="Concanavalin A-like lectins/glucanases"/>
    <property type="match status" value="1"/>
</dbReference>
<sequence>MGKITPRFFFIVLISGWFLLSGNTLLANITYGPEKPVLKEKQQKNLFFVGFLLELAPSITLSENTPANCSDAQDGALNIDVSGGVSPYSYSWSGPNNFSSTNQRISGLAPGNYTVTVTDSNEDTANASFTVEFEDLEAPTVNLRNIEVELDSNGSVSIQASDIDNGSSDNCGIDQIAISKTNFNCTDVGDNTVSLSVTDINGNTATKDAIVTVKDNIAPNVITQNITVQLDENGTAIITADQIDNGSTDACGIQSTSLDISTFDCTDIGANTVTLSVTDNNNNTATKNATVTVEDKITPQVITQNITVQLDENGAASITADQIDNGSTDACGIESTSLDISTFDCTDIGANLVTLSVTDNNNNTATKNATITIADNITPQVITQNITVQLDENGTASITADQIDNGSTDACGIESSVVDISTFDCTDIGENTVTLSVTDIHNNTASNTAIVTVEDKIKPVLPTLYDITWGCEYTVETPVAIDNCGGDITAEANRSTTFTETGSIIWTFTDASGNSASIEQNITINQIEVNVQVDDILCNGFASGEAQAIVTGGVGEITYDWGELGNGAVKDGLSPGTYSVTATDVNGCSATKDFTITEPDSFIEITSISINKGCFEENNASITVEAQGGTGQLTYNWSNGQTGATISNVNNTASSNNLSLTITDENGCSIEETITVYPPEELVITNIVDTETNTFGSATGTATAIIEGGTANFEFLWSDGQTGQTASNLAAGTYSVIVTDANGCTDEETITIIDPLEASMIPTSKCLSDEGGLRTSTFQLDSVQGGIAPYTYKWDFGGETAEFSDTNNQTEGPGVHVVNYLESAVYPVSLTVTDSVGNEYTEVFNHYVGECFEPCGQTENLDFELDTFYIGKEDGSPLTGAECASYSGKRYIYLRIEKNANAYNPSIEFIYSISQGGEFISEERITGCIDIGNDKIPSLFRIGEIENWSCGNAITLESFYMDWTNNANKKCGDVRQRMCVSTNENDEIHFPLSARIEKIKNFCYGDEKGSIEIIPTGGVGTYHYELQNTLTGEIYGPKDTRIFQNLPAGTYKAMVHDDNETYTVNNIIITQPENALLLEEIDQTPLVCFGGSNATATVEASGGTAPYTIVWDHISQTSTETTGTANNLSAGTYAVNVVDANGCEFSTEVTIAQPEELIANAGEDKTLECGVNQVKLGAIFEGYTNPRTQEEEFGTWRIINGPTGAVISDPNNPESLFTITTTGTYTLEWTIPCGSTDRVKIIFSNCSTIDFDGVDDYIDFGNNLNLTSGFTLEAWVKQDQNATTSIKTILSKRDNANLSTGGYDLIIENNTPKFRWNNEVISSTHQIDSDRWYHIAVIQGGNDAGIYIDGIKTGESAPGIPSSIDNRFLIGAMNDNTLKPLPSHFFHGWIEEVRIWNTSLNLEQLKFMMNQRIKNNTNVRGEIIPLDVPNNLKWETLKGYYRLITSEATNGITKNKIPNGIDGRLKNIQSTQQNTAPLPYIATGGDWWNINSWKQPQVWDTPNSTGVNGERINWNIARLDGKTLTNAPTTDNSNSITLLGLLVDGGSLIMNGTNHTSGNELYISRYLELNGHIDLNGESQLVQPENSQISGSGNLERDQQGTASSFNYNYWSSPVISDPTNTTYKVNQVMKDGSTLGTNKFQNINFKWPHTHADGPKANPIKISDYWINAFRARAANEYSQWEQIGSYTALKPGEGYTMKGTENIDIAEGKLQNYTFNGFPNNGIIEVSEIRSGQNYLLGNPYPSAISVEEFILDNIRDGEGRNDKNLLNGAVYFWDHFAGKTHYLAQYVGGYAVRNLIDGVPAVSTDSRINASGDESNKRPGAYIPVAQGFFVNTTQDPQAGGFGSFDTGNIIFKNSQRYYETEQSQEISFFLQARDNSKSKQETEGKSEDGRYKIRLLFRSPTGYHRELLVGADARTSQGFDLGFDAPLIDRGPEDMYWVVGEGKYVIQGVPHFNLDQVLPLGFKIAEEKEFIIEIGELENLPEITEIYLRDNSDSTYHDLRKEAYKATLPAGEYQDLYEIVFQDITSTREDKEPGEGPIDYFYSMDEREFVISNPELHEIEHINIYNITGQLVDQHFGIPDIKEIHIPQKKSLSSGVYIVKIYTSAGDYAKKIIIRKD</sequence>
<feature type="domain" description="PKD" evidence="2">
    <location>
        <begin position="789"/>
        <end position="841"/>
    </location>
</feature>
<dbReference type="EMBL" id="FOOH01000008">
    <property type="protein sequence ID" value="SFF76489.1"/>
    <property type="molecule type" value="Genomic_DNA"/>
</dbReference>
<name>A0A1I2LDH3_9FLAO</name>
<dbReference type="InterPro" id="IPR026444">
    <property type="entry name" value="Secre_tail"/>
</dbReference>
<dbReference type="InterPro" id="IPR013783">
    <property type="entry name" value="Ig-like_fold"/>
</dbReference>
<dbReference type="CDD" id="cd00146">
    <property type="entry name" value="PKD"/>
    <property type="match status" value="2"/>
</dbReference>
<evidence type="ECO:0000313" key="3">
    <source>
        <dbReference type="EMBL" id="SFF76489.1"/>
    </source>
</evidence>
<dbReference type="PANTHER" id="PTHR24273">
    <property type="entry name" value="FI04643P-RELATED"/>
    <property type="match status" value="1"/>
</dbReference>
<dbReference type="Gene3D" id="2.60.40.740">
    <property type="match status" value="2"/>
</dbReference>
<keyword evidence="4" id="KW-1185">Reference proteome</keyword>
<evidence type="ECO:0000313" key="4">
    <source>
        <dbReference type="Proteomes" id="UP000199116"/>
    </source>
</evidence>
<evidence type="ECO:0000259" key="2">
    <source>
        <dbReference type="PROSITE" id="PS50093"/>
    </source>
</evidence>
<accession>A0A1I2LDH3</accession>
<dbReference type="PROSITE" id="PS50093">
    <property type="entry name" value="PKD"/>
    <property type="match status" value="1"/>
</dbReference>
<dbReference type="GO" id="GO:0004553">
    <property type="term" value="F:hydrolase activity, hydrolyzing O-glycosyl compounds"/>
    <property type="evidence" value="ECO:0007669"/>
    <property type="project" value="UniProtKB-ARBA"/>
</dbReference>
<dbReference type="InterPro" id="IPR022409">
    <property type="entry name" value="PKD/Chitinase_dom"/>
</dbReference>
<reference evidence="4" key="1">
    <citation type="submission" date="2016-10" db="EMBL/GenBank/DDBJ databases">
        <authorList>
            <person name="Varghese N."/>
            <person name="Submissions S."/>
        </authorList>
    </citation>
    <scope>NUCLEOTIDE SEQUENCE [LARGE SCALE GENOMIC DNA]</scope>
    <source>
        <strain evidence="4">DSM 23515</strain>
    </source>
</reference>
<dbReference type="SMART" id="SM00089">
    <property type="entry name" value="PKD"/>
    <property type="match status" value="5"/>
</dbReference>
<dbReference type="InterPro" id="IPR025667">
    <property type="entry name" value="SprB_repeat"/>
</dbReference>
<dbReference type="InterPro" id="IPR035986">
    <property type="entry name" value="PKD_dom_sf"/>
</dbReference>
<dbReference type="InterPro" id="IPR000601">
    <property type="entry name" value="PKD_dom"/>
</dbReference>
<organism evidence="3 4">
    <name type="scientific">Salegentibacter agarivorans</name>
    <dbReference type="NCBI Taxonomy" id="345907"/>
    <lineage>
        <taxon>Bacteria</taxon>
        <taxon>Pseudomonadati</taxon>
        <taxon>Bacteroidota</taxon>
        <taxon>Flavobacteriia</taxon>
        <taxon>Flavobacteriales</taxon>
        <taxon>Flavobacteriaceae</taxon>
        <taxon>Salegentibacter</taxon>
    </lineage>
</organism>
<dbReference type="InterPro" id="IPR013320">
    <property type="entry name" value="ConA-like_dom_sf"/>
</dbReference>
<gene>
    <name evidence="3" type="ORF">SAMN04488033_10837</name>
</gene>
<protein>
    <submittedName>
        <fullName evidence="3">Por secretion system C-terminal sorting domain-containing protein</fullName>
    </submittedName>
</protein>
<dbReference type="SUPFAM" id="SSF49299">
    <property type="entry name" value="PKD domain"/>
    <property type="match status" value="1"/>
</dbReference>
<dbReference type="Pfam" id="PF13385">
    <property type="entry name" value="Laminin_G_3"/>
    <property type="match status" value="1"/>
</dbReference>